<dbReference type="RefSeq" id="WP_126808503.1">
    <property type="nucleotide sequence ID" value="NZ_NGKA01000007.1"/>
</dbReference>
<organism evidence="7 8">
    <name type="scientific">Vagococcus elongatus</name>
    <dbReference type="NCBI Taxonomy" id="180344"/>
    <lineage>
        <taxon>Bacteria</taxon>
        <taxon>Bacillati</taxon>
        <taxon>Bacillota</taxon>
        <taxon>Bacilli</taxon>
        <taxon>Lactobacillales</taxon>
        <taxon>Enterococcaceae</taxon>
        <taxon>Vagococcus</taxon>
    </lineage>
</organism>
<dbReference type="PROSITE" id="PS01039">
    <property type="entry name" value="SBP_BACTERIAL_3"/>
    <property type="match status" value="1"/>
</dbReference>
<feature type="signal peptide" evidence="5">
    <location>
        <begin position="1"/>
        <end position="19"/>
    </location>
</feature>
<proteinExistence type="inferred from homology"/>
<dbReference type="SMART" id="SM00062">
    <property type="entry name" value="PBPb"/>
    <property type="match status" value="1"/>
</dbReference>
<evidence type="ECO:0000256" key="2">
    <source>
        <dbReference type="ARBA" id="ARBA00010333"/>
    </source>
</evidence>
<keyword evidence="3 5" id="KW-0732">Signal</keyword>
<comment type="subcellular location">
    <subcellularLocation>
        <location evidence="1">Cell envelope</location>
    </subcellularLocation>
</comment>
<evidence type="ECO:0000256" key="5">
    <source>
        <dbReference type="SAM" id="SignalP"/>
    </source>
</evidence>
<evidence type="ECO:0000313" key="7">
    <source>
        <dbReference type="EMBL" id="RSU12701.1"/>
    </source>
</evidence>
<dbReference type="GO" id="GO:0030313">
    <property type="term" value="C:cell envelope"/>
    <property type="evidence" value="ECO:0007669"/>
    <property type="project" value="UniProtKB-SubCell"/>
</dbReference>
<feature type="chain" id="PRO_5038776420" evidence="5">
    <location>
        <begin position="20"/>
        <end position="280"/>
    </location>
</feature>
<sequence>MKKKNIVWTLVLGAALLLAVGCGGSDKKEGGKKEKLTDWAEIEAAGKIVVGVDDTFVPMGFRDENNELVGFDIDLANAVGEKLDIEVEFQPVDWSMKESELENGTIDAIWNGYTVTEEREKKVAFSNYYLINEQDIVSMKKDNVQNFSEMKDKVLGAQEGSSGAESIENFPELLKDIIKDQEPILYPTFTEAFLDLEAGRIQGLVIDKVFAEYYIAQQDNSEDYVVAPSEFEQENFAVGLRKGDKETLKKINGALKDLYDEGKSKEISEKWFGEDRILPQ</sequence>
<dbReference type="Pfam" id="PF00497">
    <property type="entry name" value="SBP_bac_3"/>
    <property type="match status" value="1"/>
</dbReference>
<dbReference type="OrthoDB" id="9775197at2"/>
<dbReference type="EMBL" id="NGKA01000007">
    <property type="protein sequence ID" value="RSU12701.1"/>
    <property type="molecule type" value="Genomic_DNA"/>
</dbReference>
<dbReference type="PROSITE" id="PS51257">
    <property type="entry name" value="PROKAR_LIPOPROTEIN"/>
    <property type="match status" value="1"/>
</dbReference>
<protein>
    <submittedName>
        <fullName evidence="7">Amino acid ABC transporter substrate-binding protein</fullName>
    </submittedName>
</protein>
<evidence type="ECO:0000256" key="1">
    <source>
        <dbReference type="ARBA" id="ARBA00004196"/>
    </source>
</evidence>
<name>A0A430AXA4_9ENTE</name>
<gene>
    <name evidence="7" type="ORF">CBF29_06125</name>
</gene>
<comment type="caution">
    <text evidence="7">The sequence shown here is derived from an EMBL/GenBank/DDBJ whole genome shotgun (WGS) entry which is preliminary data.</text>
</comment>
<evidence type="ECO:0000256" key="3">
    <source>
        <dbReference type="ARBA" id="ARBA00022729"/>
    </source>
</evidence>
<feature type="domain" description="Solute-binding protein family 3/N-terminal" evidence="6">
    <location>
        <begin position="47"/>
        <end position="275"/>
    </location>
</feature>
<dbReference type="PANTHER" id="PTHR35936:SF34">
    <property type="entry name" value="ABC TRANSPORTER EXTRACELLULAR-BINDING PROTEIN YCKB-RELATED"/>
    <property type="match status" value="1"/>
</dbReference>
<accession>A0A430AXA4</accession>
<dbReference type="Gene3D" id="3.40.190.10">
    <property type="entry name" value="Periplasmic binding protein-like II"/>
    <property type="match status" value="2"/>
</dbReference>
<evidence type="ECO:0000259" key="6">
    <source>
        <dbReference type="SMART" id="SM00062"/>
    </source>
</evidence>
<dbReference type="InterPro" id="IPR018313">
    <property type="entry name" value="SBP_3_CS"/>
</dbReference>
<keyword evidence="8" id="KW-1185">Reference proteome</keyword>
<dbReference type="InterPro" id="IPR001638">
    <property type="entry name" value="Solute-binding_3/MltF_N"/>
</dbReference>
<comment type="similarity">
    <text evidence="2 4">Belongs to the bacterial solute-binding protein 3 family.</text>
</comment>
<dbReference type="AlphaFoldDB" id="A0A430AXA4"/>
<evidence type="ECO:0000256" key="4">
    <source>
        <dbReference type="RuleBase" id="RU003744"/>
    </source>
</evidence>
<evidence type="ECO:0000313" key="8">
    <source>
        <dbReference type="Proteomes" id="UP000287605"/>
    </source>
</evidence>
<dbReference type="SUPFAM" id="SSF53850">
    <property type="entry name" value="Periplasmic binding protein-like II"/>
    <property type="match status" value="1"/>
</dbReference>
<dbReference type="CDD" id="cd00996">
    <property type="entry name" value="PBP2_AatB_like"/>
    <property type="match status" value="1"/>
</dbReference>
<dbReference type="Proteomes" id="UP000287605">
    <property type="component" value="Unassembled WGS sequence"/>
</dbReference>
<reference evidence="7 8" key="1">
    <citation type="submission" date="2017-05" db="EMBL/GenBank/DDBJ databases">
        <title>Vagococcus spp. assemblies.</title>
        <authorList>
            <person name="Gulvik C.A."/>
        </authorList>
    </citation>
    <scope>NUCLEOTIDE SEQUENCE [LARGE SCALE GENOMIC DNA]</scope>
    <source>
        <strain evidence="7 8">CCUG 51432</strain>
    </source>
</reference>
<dbReference type="PANTHER" id="PTHR35936">
    <property type="entry name" value="MEMBRANE-BOUND LYTIC MUREIN TRANSGLYCOSYLASE F"/>
    <property type="match status" value="1"/>
</dbReference>